<feature type="compositionally biased region" description="Basic and acidic residues" evidence="1">
    <location>
        <begin position="69"/>
        <end position="82"/>
    </location>
</feature>
<organism evidence="2">
    <name type="scientific">freshwater metagenome</name>
    <dbReference type="NCBI Taxonomy" id="449393"/>
    <lineage>
        <taxon>unclassified sequences</taxon>
        <taxon>metagenomes</taxon>
        <taxon>ecological metagenomes</taxon>
    </lineage>
</organism>
<sequence length="236" mass="25717">MEPSGRHAGEHCDACVAVGLAVLPSGAEWCRASSRPCSTWNTEPWAIGTGRDADRPVGRCHRPAAEGLEGDRRAPRADEPRRPNSPRTDIGHHVHCPSRTVSSVSAQGHSPSTHSVVPRGTSMCPSLLVPDARRPTTIPAEVVRSSSTVTVPPCDTRPGRRGPYERCGSAPTVRFHVKPGGSHGGRRRIRGGSTWNDVVRTASDDRPGWFHVKRGRIRWCAREWRTGQFRRTPGLG</sequence>
<dbReference type="AlphaFoldDB" id="A0A6J6CKC8"/>
<proteinExistence type="predicted"/>
<feature type="compositionally biased region" description="Polar residues" evidence="1">
    <location>
        <begin position="99"/>
        <end position="115"/>
    </location>
</feature>
<evidence type="ECO:0000313" key="2">
    <source>
        <dbReference type="EMBL" id="CAB4551990.1"/>
    </source>
</evidence>
<reference evidence="2" key="1">
    <citation type="submission" date="2020-05" db="EMBL/GenBank/DDBJ databases">
        <authorList>
            <person name="Chiriac C."/>
            <person name="Salcher M."/>
            <person name="Ghai R."/>
            <person name="Kavagutti S V."/>
        </authorList>
    </citation>
    <scope>NUCLEOTIDE SEQUENCE</scope>
</reference>
<evidence type="ECO:0000256" key="1">
    <source>
        <dbReference type="SAM" id="MobiDB-lite"/>
    </source>
</evidence>
<protein>
    <submittedName>
        <fullName evidence="2">Unannotated protein</fullName>
    </submittedName>
</protein>
<gene>
    <name evidence="2" type="ORF">UFOPK1493_01133</name>
</gene>
<accession>A0A6J6CKC8</accession>
<dbReference type="EMBL" id="CAEZSR010000031">
    <property type="protein sequence ID" value="CAB4551990.1"/>
    <property type="molecule type" value="Genomic_DNA"/>
</dbReference>
<feature type="region of interest" description="Disordered" evidence="1">
    <location>
        <begin position="48"/>
        <end position="121"/>
    </location>
</feature>
<name>A0A6J6CKC8_9ZZZZ</name>